<accession>A0ABS5I8W3</accession>
<dbReference type="Proteomes" id="UP000680714">
    <property type="component" value="Unassembled WGS sequence"/>
</dbReference>
<dbReference type="InterPro" id="IPR029060">
    <property type="entry name" value="PIN-like_dom_sf"/>
</dbReference>
<organism evidence="2 3">
    <name type="scientific">Magnetospirillum sulfuroxidans</name>
    <dbReference type="NCBI Taxonomy" id="611300"/>
    <lineage>
        <taxon>Bacteria</taxon>
        <taxon>Pseudomonadati</taxon>
        <taxon>Pseudomonadota</taxon>
        <taxon>Alphaproteobacteria</taxon>
        <taxon>Rhodospirillales</taxon>
        <taxon>Rhodospirillaceae</taxon>
        <taxon>Magnetospirillum</taxon>
    </lineage>
</organism>
<gene>
    <name evidence="2" type="ORF">KEC16_04025</name>
</gene>
<evidence type="ECO:0000313" key="2">
    <source>
        <dbReference type="EMBL" id="MBR9970877.1"/>
    </source>
</evidence>
<evidence type="ECO:0000259" key="1">
    <source>
        <dbReference type="Pfam" id="PF13470"/>
    </source>
</evidence>
<reference evidence="2 3" key="1">
    <citation type="submission" date="2021-04" db="EMBL/GenBank/DDBJ databases">
        <title>Magnetospirillum sulfuroxidans sp. nov., a facultative chemolithoautotrophic sulfur-oxidizing alphaproteobacterium isolated from freshwater sediment and proposals for Paramagetospirillum gen. nov., and Magnetospirillaceae fam. nov.</title>
        <authorList>
            <person name="Koziaeva V."/>
            <person name="Geelhoed J.S."/>
            <person name="Sorokin D.Y."/>
            <person name="Grouzdev D.S."/>
        </authorList>
    </citation>
    <scope>NUCLEOTIDE SEQUENCE [LARGE SCALE GENOMIC DNA]</scope>
    <source>
        <strain evidence="2 3">J10</strain>
    </source>
</reference>
<evidence type="ECO:0000313" key="3">
    <source>
        <dbReference type="Proteomes" id="UP000680714"/>
    </source>
</evidence>
<dbReference type="SUPFAM" id="SSF88723">
    <property type="entry name" value="PIN domain-like"/>
    <property type="match status" value="1"/>
</dbReference>
<sequence length="136" mass="14757">MRVLIDCNILVSAAISGGVCLRAIAEARDNHTILISEEILDEYRRVAGYRKFSEGIRMRMHALIEEVALRADYLTIPANPPQTEEIGDADDLVYVIAAHVGNADAIVTGNTAHFTAPTYGNALVVTAREFLDMVGG</sequence>
<dbReference type="InterPro" id="IPR002716">
    <property type="entry name" value="PIN_dom"/>
</dbReference>
<comment type="caution">
    <text evidence="2">The sequence shown here is derived from an EMBL/GenBank/DDBJ whole genome shotgun (WGS) entry which is preliminary data.</text>
</comment>
<dbReference type="PANTHER" id="PTHR34610:SF4">
    <property type="entry name" value="SLL8027 PROTEIN"/>
    <property type="match status" value="1"/>
</dbReference>
<name>A0ABS5I8W3_9PROT</name>
<dbReference type="EMBL" id="JAGTUF010000002">
    <property type="protein sequence ID" value="MBR9970877.1"/>
    <property type="molecule type" value="Genomic_DNA"/>
</dbReference>
<keyword evidence="3" id="KW-1185">Reference proteome</keyword>
<protein>
    <submittedName>
        <fullName evidence="2">Toxin-antitoxin system toxin component, PIN family</fullName>
    </submittedName>
</protein>
<dbReference type="RefSeq" id="WP_211546392.1">
    <property type="nucleotide sequence ID" value="NZ_JAGTUF010000002.1"/>
</dbReference>
<dbReference type="NCBIfam" id="TIGR00305">
    <property type="entry name" value="putative toxin-antitoxin system toxin component, PIN family"/>
    <property type="match status" value="1"/>
</dbReference>
<feature type="domain" description="PIN" evidence="1">
    <location>
        <begin position="2"/>
        <end position="112"/>
    </location>
</feature>
<dbReference type="InterPro" id="IPR002850">
    <property type="entry name" value="PIN_toxin-like"/>
</dbReference>
<dbReference type="Pfam" id="PF13470">
    <property type="entry name" value="PIN_3"/>
    <property type="match status" value="1"/>
</dbReference>
<dbReference type="PANTHER" id="PTHR34610">
    <property type="entry name" value="SSL7007 PROTEIN"/>
    <property type="match status" value="1"/>
</dbReference>
<proteinExistence type="predicted"/>